<reference evidence="1" key="1">
    <citation type="submission" date="2022-07" db="EMBL/GenBank/DDBJ databases">
        <title>Genome analysis of Parmales, a sister group of diatoms, reveals the evolutionary specialization of diatoms from phago-mixotrophs to photoautotrophs.</title>
        <authorList>
            <person name="Ban H."/>
            <person name="Sato S."/>
            <person name="Yoshikawa S."/>
            <person name="Kazumasa Y."/>
            <person name="Nakamura Y."/>
            <person name="Ichinomiya M."/>
            <person name="Saitoh K."/>
            <person name="Sato N."/>
            <person name="Blanc-Mathieu R."/>
            <person name="Endo H."/>
            <person name="Kuwata A."/>
            <person name="Ogata H."/>
        </authorList>
    </citation>
    <scope>NUCLEOTIDE SEQUENCE</scope>
</reference>
<organism evidence="1 2">
    <name type="scientific">Triparma retinervis</name>
    <dbReference type="NCBI Taxonomy" id="2557542"/>
    <lineage>
        <taxon>Eukaryota</taxon>
        <taxon>Sar</taxon>
        <taxon>Stramenopiles</taxon>
        <taxon>Ochrophyta</taxon>
        <taxon>Bolidophyceae</taxon>
        <taxon>Parmales</taxon>
        <taxon>Triparmaceae</taxon>
        <taxon>Triparma</taxon>
    </lineage>
</organism>
<sequence length="209" mass="23918">MVDALNDLFTTTDIISETRRTEGIEMFKRSIPLLALTFTRDNPEFQELARILRSLVHGVVKDEVYYAAYNDLSKKLKSTRRTSHKDVVLSAGITKVCLSLHLSDPRVMDILMPGVTPGLENEDGWTVPSTEFNFMVHRTRDKQSILMRSDWNDEQCEAFRRRTSYLFQRGDGDEREDEEARELSIWYGIIVPELIQLLGAASIGVGFVD</sequence>
<evidence type="ECO:0000313" key="1">
    <source>
        <dbReference type="EMBL" id="GMH53292.1"/>
    </source>
</evidence>
<feature type="non-terminal residue" evidence="1">
    <location>
        <position position="209"/>
    </location>
</feature>
<accession>A0A9W6ZF77</accession>
<protein>
    <submittedName>
        <fullName evidence="1">Uncharacterized protein</fullName>
    </submittedName>
</protein>
<proteinExistence type="predicted"/>
<dbReference type="EMBL" id="BRXZ01004663">
    <property type="protein sequence ID" value="GMH53292.1"/>
    <property type="molecule type" value="Genomic_DNA"/>
</dbReference>
<keyword evidence="2" id="KW-1185">Reference proteome</keyword>
<evidence type="ECO:0000313" key="2">
    <source>
        <dbReference type="Proteomes" id="UP001165082"/>
    </source>
</evidence>
<gene>
    <name evidence="1" type="ORF">TrRE_jg8087</name>
</gene>
<dbReference type="Proteomes" id="UP001165082">
    <property type="component" value="Unassembled WGS sequence"/>
</dbReference>
<dbReference type="AlphaFoldDB" id="A0A9W6ZF77"/>
<name>A0A9W6ZF77_9STRA</name>
<comment type="caution">
    <text evidence="1">The sequence shown here is derived from an EMBL/GenBank/DDBJ whole genome shotgun (WGS) entry which is preliminary data.</text>
</comment>